<dbReference type="eggNOG" id="COG2165">
    <property type="taxonomic scope" value="Bacteria"/>
</dbReference>
<dbReference type="Pfam" id="PF07963">
    <property type="entry name" value="N_methyl"/>
    <property type="match status" value="1"/>
</dbReference>
<protein>
    <submittedName>
        <fullName evidence="6">Uncharacterized protein</fullName>
    </submittedName>
</protein>
<proteinExistence type="predicted"/>
<dbReference type="STRING" id="749222.Nitsa_2044"/>
<gene>
    <name evidence="6" type="ordered locus">Nitsa_2044</name>
</gene>
<evidence type="ECO:0000313" key="6">
    <source>
        <dbReference type="EMBL" id="ADV47285.1"/>
    </source>
</evidence>
<dbReference type="EMBL" id="CP002452">
    <property type="protein sequence ID" value="ADV47285.1"/>
    <property type="molecule type" value="Genomic_DNA"/>
</dbReference>
<dbReference type="GO" id="GO:0016020">
    <property type="term" value="C:membrane"/>
    <property type="evidence" value="ECO:0007669"/>
    <property type="project" value="UniProtKB-SubCell"/>
</dbReference>
<dbReference type="OrthoDB" id="5356178at2"/>
<evidence type="ECO:0000256" key="2">
    <source>
        <dbReference type="ARBA" id="ARBA00022481"/>
    </source>
</evidence>
<dbReference type="PANTHER" id="PTHR30093:SF44">
    <property type="entry name" value="TYPE II SECRETION SYSTEM CORE PROTEIN G"/>
    <property type="match status" value="1"/>
</dbReference>
<dbReference type="SUPFAM" id="SSF54523">
    <property type="entry name" value="Pili subunits"/>
    <property type="match status" value="1"/>
</dbReference>
<dbReference type="InterPro" id="IPR012902">
    <property type="entry name" value="N_methyl_site"/>
</dbReference>
<keyword evidence="3" id="KW-0812">Transmembrane</keyword>
<evidence type="ECO:0000256" key="5">
    <source>
        <dbReference type="ARBA" id="ARBA00023136"/>
    </source>
</evidence>
<organism evidence="6 7">
    <name type="scientific">Nitratifractor salsuginis (strain DSM 16511 / JCM 12458 / E9I37-1)</name>
    <dbReference type="NCBI Taxonomy" id="749222"/>
    <lineage>
        <taxon>Bacteria</taxon>
        <taxon>Pseudomonadati</taxon>
        <taxon>Campylobacterota</taxon>
        <taxon>Epsilonproteobacteria</taxon>
        <taxon>Campylobacterales</taxon>
        <taxon>Sulfurovaceae</taxon>
        <taxon>Nitratifractor</taxon>
    </lineage>
</organism>
<reference evidence="7" key="2">
    <citation type="submission" date="2011-01" db="EMBL/GenBank/DDBJ databases">
        <title>The complete genome of Nitratifractor salsuginis DSM 16511.</title>
        <authorList>
            <consortium name="US DOE Joint Genome Institute (JGI-PGF)"/>
            <person name="Lucas S."/>
            <person name="Copeland A."/>
            <person name="Lapidus A."/>
            <person name="Bruce D."/>
            <person name="Goodwin L."/>
            <person name="Pitluck S."/>
            <person name="Kyrpides N."/>
            <person name="Mavromatis K."/>
            <person name="Ivanova N."/>
            <person name="Mikhailova N."/>
            <person name="Zeytun A."/>
            <person name="Detter J.C."/>
            <person name="Tapia R."/>
            <person name="Han C."/>
            <person name="Land M."/>
            <person name="Hauser L."/>
            <person name="Markowitz V."/>
            <person name="Cheng J.-F."/>
            <person name="Hugenholtz P."/>
            <person name="Woyke T."/>
            <person name="Wu D."/>
            <person name="Tindall B."/>
            <person name="Schuetze A."/>
            <person name="Brambilla E."/>
            <person name="Klenk H.-P."/>
            <person name="Eisen J.A."/>
        </authorList>
    </citation>
    <scope>NUCLEOTIDE SEQUENCE [LARGE SCALE GENOMIC DNA]</scope>
    <source>
        <strain evidence="7">DSM 16511 / JCM 12458 / E9I37-1</strain>
    </source>
</reference>
<sequence>MRRGFTMIELIFVIVIIGILAAVAIPKLAATRDDAKDAKIKSNVATCLQDAVSLYTSRGTTPATGISDACGSGVSVTPSGDVVTVAGTLSDGTTYQMSATYKGVGVSY</sequence>
<dbReference type="PANTHER" id="PTHR30093">
    <property type="entry name" value="GENERAL SECRETION PATHWAY PROTEIN G"/>
    <property type="match status" value="1"/>
</dbReference>
<evidence type="ECO:0000313" key="7">
    <source>
        <dbReference type="Proteomes" id="UP000008633"/>
    </source>
</evidence>
<keyword evidence="7" id="KW-1185">Reference proteome</keyword>
<dbReference type="Proteomes" id="UP000008633">
    <property type="component" value="Chromosome"/>
</dbReference>
<dbReference type="NCBIfam" id="TIGR02532">
    <property type="entry name" value="IV_pilin_GFxxxE"/>
    <property type="match status" value="1"/>
</dbReference>
<name>E6X302_NITSE</name>
<dbReference type="RefSeq" id="WP_013554970.1">
    <property type="nucleotide sequence ID" value="NC_014935.1"/>
</dbReference>
<dbReference type="KEGG" id="nsa:Nitsa_2044"/>
<dbReference type="HOGENOM" id="CLU_153951_0_0_7"/>
<dbReference type="InterPro" id="IPR045584">
    <property type="entry name" value="Pilin-like"/>
</dbReference>
<keyword evidence="4" id="KW-1133">Transmembrane helix</keyword>
<dbReference type="Gene3D" id="3.30.700.10">
    <property type="entry name" value="Glycoprotein, Type 4 Pilin"/>
    <property type="match status" value="1"/>
</dbReference>
<reference evidence="6 7" key="1">
    <citation type="journal article" date="2011" name="Stand. Genomic Sci.">
        <title>Complete genome sequence of Nitratifractor salsuginis type strain (E9I37-1).</title>
        <authorList>
            <person name="Anderson I."/>
            <person name="Sikorski J."/>
            <person name="Zeytun A."/>
            <person name="Nolan M."/>
            <person name="Lapidus A."/>
            <person name="Lucas S."/>
            <person name="Hammon N."/>
            <person name="Deshpande S."/>
            <person name="Cheng J.F."/>
            <person name="Tapia R."/>
            <person name="Han C."/>
            <person name="Goodwin L."/>
            <person name="Pitluck S."/>
            <person name="Liolios K."/>
            <person name="Pagani I."/>
            <person name="Ivanova N."/>
            <person name="Huntemann M."/>
            <person name="Mavromatis K."/>
            <person name="Ovchinikova G."/>
            <person name="Pati A."/>
            <person name="Chen A."/>
            <person name="Palaniappan K."/>
            <person name="Land M."/>
            <person name="Hauser L."/>
            <person name="Brambilla E.M."/>
            <person name="Ngatchou-Djao O.D."/>
            <person name="Rohde M."/>
            <person name="Tindall B.J."/>
            <person name="Goker M."/>
            <person name="Detter J.C."/>
            <person name="Woyke T."/>
            <person name="Bristow J."/>
            <person name="Eisen J.A."/>
            <person name="Markowitz V."/>
            <person name="Hugenholtz P."/>
            <person name="Klenk H.P."/>
            <person name="Kyrpides N.C."/>
        </authorList>
    </citation>
    <scope>NUCLEOTIDE SEQUENCE [LARGE SCALE GENOMIC DNA]</scope>
    <source>
        <strain evidence="7">DSM 16511 / JCM 12458 / E9I37-1</strain>
    </source>
</reference>
<keyword evidence="5" id="KW-0472">Membrane</keyword>
<dbReference type="AlphaFoldDB" id="E6X302"/>
<keyword evidence="2" id="KW-0488">Methylation</keyword>
<evidence type="ECO:0000256" key="4">
    <source>
        <dbReference type="ARBA" id="ARBA00022989"/>
    </source>
</evidence>
<comment type="subcellular location">
    <subcellularLocation>
        <location evidence="1">Membrane</location>
        <topology evidence="1">Single-pass membrane protein</topology>
    </subcellularLocation>
</comment>
<evidence type="ECO:0000256" key="3">
    <source>
        <dbReference type="ARBA" id="ARBA00022692"/>
    </source>
</evidence>
<evidence type="ECO:0000256" key="1">
    <source>
        <dbReference type="ARBA" id="ARBA00004167"/>
    </source>
</evidence>
<accession>E6X302</accession>